<dbReference type="AlphaFoldDB" id="A0AAD7AT16"/>
<feature type="compositionally biased region" description="Acidic residues" evidence="1">
    <location>
        <begin position="171"/>
        <end position="180"/>
    </location>
</feature>
<dbReference type="Proteomes" id="UP001218218">
    <property type="component" value="Unassembled WGS sequence"/>
</dbReference>
<comment type="caution">
    <text evidence="2">The sequence shown here is derived from an EMBL/GenBank/DDBJ whole genome shotgun (WGS) entry which is preliminary data.</text>
</comment>
<sequence length="310" mass="33009">MSGSRRRQQPEPAEPPANPSAPAPTRRSTRGHLGSTDTTSEFTITRSNVPPTNPLTGTNQPPHTPLPARQNLSSIPEVGSSHHTTVPILLHTPARRAAARMAVQLDSNIAMATPGPVEQRWQDTQESDPSDGGGNESDDSTDEFPVRLVRHRRTTADGTARQAQIVSPNSDDSELEELEPDVSVGAQRGRRARGQGGGGHRSAPALRGRASRGRGHATGRAQPDNTEVDFEPGPHPLRGRPAVTGGPPTGYTVDENGFTWADDSVLSGMTRAPDAKFFFGSHLESGSQKCRLCSVELSAVYAKTSSLSTK</sequence>
<gene>
    <name evidence="2" type="ORF">DFH08DRAFT_795651</name>
</gene>
<accession>A0AAD7AT16</accession>
<dbReference type="EMBL" id="JARIHO010000001">
    <property type="protein sequence ID" value="KAJ7367486.1"/>
    <property type="molecule type" value="Genomic_DNA"/>
</dbReference>
<evidence type="ECO:0000313" key="2">
    <source>
        <dbReference type="EMBL" id="KAJ7367486.1"/>
    </source>
</evidence>
<evidence type="ECO:0000313" key="3">
    <source>
        <dbReference type="Proteomes" id="UP001218218"/>
    </source>
</evidence>
<keyword evidence="3" id="KW-1185">Reference proteome</keyword>
<reference evidence="2" key="1">
    <citation type="submission" date="2023-03" db="EMBL/GenBank/DDBJ databases">
        <title>Massive genome expansion in bonnet fungi (Mycena s.s.) driven by repeated elements and novel gene families across ecological guilds.</title>
        <authorList>
            <consortium name="Lawrence Berkeley National Laboratory"/>
            <person name="Harder C.B."/>
            <person name="Miyauchi S."/>
            <person name="Viragh M."/>
            <person name="Kuo A."/>
            <person name="Thoen E."/>
            <person name="Andreopoulos B."/>
            <person name="Lu D."/>
            <person name="Skrede I."/>
            <person name="Drula E."/>
            <person name="Henrissat B."/>
            <person name="Morin E."/>
            <person name="Kohler A."/>
            <person name="Barry K."/>
            <person name="LaButti K."/>
            <person name="Morin E."/>
            <person name="Salamov A."/>
            <person name="Lipzen A."/>
            <person name="Mereny Z."/>
            <person name="Hegedus B."/>
            <person name="Baldrian P."/>
            <person name="Stursova M."/>
            <person name="Weitz H."/>
            <person name="Taylor A."/>
            <person name="Grigoriev I.V."/>
            <person name="Nagy L.G."/>
            <person name="Martin F."/>
            <person name="Kauserud H."/>
        </authorList>
    </citation>
    <scope>NUCLEOTIDE SEQUENCE</scope>
    <source>
        <strain evidence="2">CBHHK002</strain>
    </source>
</reference>
<feature type="compositionally biased region" description="Polar residues" evidence="1">
    <location>
        <begin position="35"/>
        <end position="61"/>
    </location>
</feature>
<organism evidence="2 3">
    <name type="scientific">Mycena albidolilacea</name>
    <dbReference type="NCBI Taxonomy" id="1033008"/>
    <lineage>
        <taxon>Eukaryota</taxon>
        <taxon>Fungi</taxon>
        <taxon>Dikarya</taxon>
        <taxon>Basidiomycota</taxon>
        <taxon>Agaricomycotina</taxon>
        <taxon>Agaricomycetes</taxon>
        <taxon>Agaricomycetidae</taxon>
        <taxon>Agaricales</taxon>
        <taxon>Marasmiineae</taxon>
        <taxon>Mycenaceae</taxon>
        <taxon>Mycena</taxon>
    </lineage>
</organism>
<feature type="compositionally biased region" description="Pro residues" evidence="1">
    <location>
        <begin position="12"/>
        <end position="22"/>
    </location>
</feature>
<feature type="region of interest" description="Disordered" evidence="1">
    <location>
        <begin position="112"/>
        <end position="246"/>
    </location>
</feature>
<evidence type="ECO:0000256" key="1">
    <source>
        <dbReference type="SAM" id="MobiDB-lite"/>
    </source>
</evidence>
<protein>
    <submittedName>
        <fullName evidence="2">Uncharacterized protein</fullName>
    </submittedName>
</protein>
<name>A0AAD7AT16_9AGAR</name>
<feature type="region of interest" description="Disordered" evidence="1">
    <location>
        <begin position="1"/>
        <end position="80"/>
    </location>
</feature>
<proteinExistence type="predicted"/>